<proteinExistence type="predicted"/>
<dbReference type="Proteomes" id="UP000467385">
    <property type="component" value="Chromosome"/>
</dbReference>
<dbReference type="AlphaFoldDB" id="A0A7I7YEI5"/>
<evidence type="ECO:0000313" key="1">
    <source>
        <dbReference type="EMBL" id="BBZ39522.1"/>
    </source>
</evidence>
<protein>
    <submittedName>
        <fullName evidence="1">Uncharacterized protein</fullName>
    </submittedName>
</protein>
<name>A0A7I7YEI5_9MYCO</name>
<keyword evidence="2" id="KW-1185">Reference proteome</keyword>
<accession>A0A7I7YEI5</accession>
<dbReference type="EMBL" id="AP022613">
    <property type="protein sequence ID" value="BBZ39522.1"/>
    <property type="molecule type" value="Genomic_DNA"/>
</dbReference>
<evidence type="ECO:0000313" key="2">
    <source>
        <dbReference type="Proteomes" id="UP000467385"/>
    </source>
</evidence>
<organism evidence="1 2">
    <name type="scientific">Mycobacterium conspicuum</name>
    <dbReference type="NCBI Taxonomy" id="44010"/>
    <lineage>
        <taxon>Bacteria</taxon>
        <taxon>Bacillati</taxon>
        <taxon>Actinomycetota</taxon>
        <taxon>Actinomycetes</taxon>
        <taxon>Mycobacteriales</taxon>
        <taxon>Mycobacteriaceae</taxon>
        <taxon>Mycobacterium</taxon>
    </lineage>
</organism>
<gene>
    <name evidence="1" type="ORF">MCNS_25850</name>
</gene>
<sequence length="78" mass="7632">MGCAGADEADGAALELGALVAEVAEPDRDGADVLLPQPATAAVSVVAATTPASTVWEILIAPMLLAVNAWASDPSSAS</sequence>
<reference evidence="1 2" key="1">
    <citation type="journal article" date="2019" name="Emerg. Microbes Infect.">
        <title>Comprehensive subspecies identification of 175 nontuberculous mycobacteria species based on 7547 genomic profiles.</title>
        <authorList>
            <person name="Matsumoto Y."/>
            <person name="Kinjo T."/>
            <person name="Motooka D."/>
            <person name="Nabeya D."/>
            <person name="Jung N."/>
            <person name="Uechi K."/>
            <person name="Horii T."/>
            <person name="Iida T."/>
            <person name="Fujita J."/>
            <person name="Nakamura S."/>
        </authorList>
    </citation>
    <scope>NUCLEOTIDE SEQUENCE [LARGE SCALE GENOMIC DNA]</scope>
    <source>
        <strain evidence="1 2">JCM 14738</strain>
    </source>
</reference>